<evidence type="ECO:0000256" key="13">
    <source>
        <dbReference type="ARBA" id="ARBA00080438"/>
    </source>
</evidence>
<dbReference type="GO" id="GO:0006368">
    <property type="term" value="P:transcription elongation by RNA polymerase II"/>
    <property type="evidence" value="ECO:0007669"/>
    <property type="project" value="InterPro"/>
</dbReference>
<sequence length="125" mass="14086">MDVFLMIRRHKTTIFADAKETTTIYEVKRMVEGILKKAPEDQRLYKITKDQPLAMDDSKQLSEYGYTHLTARAQLPETIGLAFRVGSSDEFEALEITPVSTPPDLPDVMKGDSVNSQSNMDSSDK</sequence>
<dbReference type="EMBL" id="CAJNOC010000007">
    <property type="protein sequence ID" value="CAF0704562.1"/>
    <property type="molecule type" value="Genomic_DNA"/>
</dbReference>
<keyword evidence="8" id="KW-0539">Nucleus</keyword>
<evidence type="ECO:0000256" key="6">
    <source>
        <dbReference type="ARBA" id="ARBA00023015"/>
    </source>
</evidence>
<feature type="domain" description="Ubiquitin-like" evidence="18">
    <location>
        <begin position="1"/>
        <end position="66"/>
    </location>
</feature>
<keyword evidence="4" id="KW-0833">Ubl conjugation pathway</keyword>
<evidence type="ECO:0000256" key="1">
    <source>
        <dbReference type="ARBA" id="ARBA00004123"/>
    </source>
</evidence>
<comment type="similarity">
    <text evidence="10">Belongs to the Elongin B family.</text>
</comment>
<evidence type="ECO:0000256" key="12">
    <source>
        <dbReference type="ARBA" id="ARBA00076690"/>
    </source>
</evidence>
<keyword evidence="3" id="KW-0597">Phosphoprotein</keyword>
<keyword evidence="6" id="KW-0805">Transcription regulation</keyword>
<evidence type="ECO:0000256" key="8">
    <source>
        <dbReference type="ARBA" id="ARBA00023242"/>
    </source>
</evidence>
<evidence type="ECO:0000256" key="3">
    <source>
        <dbReference type="ARBA" id="ARBA00022553"/>
    </source>
</evidence>
<dbReference type="GO" id="GO:0070449">
    <property type="term" value="C:elongin complex"/>
    <property type="evidence" value="ECO:0007669"/>
    <property type="project" value="InterPro"/>
</dbReference>
<reference evidence="19" key="1">
    <citation type="submission" date="2021-02" db="EMBL/GenBank/DDBJ databases">
        <authorList>
            <person name="Nowell W R."/>
        </authorList>
    </citation>
    <scope>NUCLEOTIDE SEQUENCE</scope>
    <source>
        <strain evidence="19">Ploen Becks lab</strain>
    </source>
</reference>
<gene>
    <name evidence="19" type="ORF">OXX778_LOCUS164</name>
</gene>
<protein>
    <recommendedName>
        <fullName evidence="11">Elongin-B</fullName>
    </recommendedName>
    <alternativeName>
        <fullName evidence="14">Elongin 18 kDa subunit</fullName>
    </alternativeName>
    <alternativeName>
        <fullName evidence="12">RNA polymerase II transcription factor SIII subunit B</fullName>
    </alternativeName>
    <alternativeName>
        <fullName evidence="15">SIII p18</fullName>
    </alternativeName>
    <alternativeName>
        <fullName evidence="13">Transcription elongation factor B polypeptide 2</fullName>
    </alternativeName>
</protein>
<keyword evidence="20" id="KW-1185">Reference proteome</keyword>
<evidence type="ECO:0000256" key="10">
    <source>
        <dbReference type="ARBA" id="ARBA00060803"/>
    </source>
</evidence>
<keyword evidence="5" id="KW-0007">Acetylation</keyword>
<evidence type="ECO:0000259" key="18">
    <source>
        <dbReference type="PROSITE" id="PS50053"/>
    </source>
</evidence>
<dbReference type="Proteomes" id="UP000663879">
    <property type="component" value="Unassembled WGS sequence"/>
</dbReference>
<dbReference type="PANTHER" id="PTHR13248">
    <property type="entry name" value="TRANSCRIPTION ELONGATION FACTOR B POLYPEPTIDE 2"/>
    <property type="match status" value="1"/>
</dbReference>
<dbReference type="InterPro" id="IPR039049">
    <property type="entry name" value="ELOB"/>
</dbReference>
<organism evidence="19 20">
    <name type="scientific">Brachionus calyciflorus</name>
    <dbReference type="NCBI Taxonomy" id="104777"/>
    <lineage>
        <taxon>Eukaryota</taxon>
        <taxon>Metazoa</taxon>
        <taxon>Spiralia</taxon>
        <taxon>Gnathifera</taxon>
        <taxon>Rotifera</taxon>
        <taxon>Eurotatoria</taxon>
        <taxon>Monogononta</taxon>
        <taxon>Pseudotrocha</taxon>
        <taxon>Ploima</taxon>
        <taxon>Brachionidae</taxon>
        <taxon>Brachionus</taxon>
    </lineage>
</organism>
<evidence type="ECO:0000256" key="5">
    <source>
        <dbReference type="ARBA" id="ARBA00022990"/>
    </source>
</evidence>
<evidence type="ECO:0000256" key="14">
    <source>
        <dbReference type="ARBA" id="ARBA00081013"/>
    </source>
</evidence>
<dbReference type="PROSITE" id="PS50053">
    <property type="entry name" value="UBIQUITIN_2"/>
    <property type="match status" value="1"/>
</dbReference>
<dbReference type="AlphaFoldDB" id="A0A813M2H0"/>
<accession>A0A813M2H0</accession>
<comment type="subunit">
    <text evidence="16">Heterotrimer of an A (ELOA, ELOA2 or ELOA3P), ELOB and ELOC subunit. The elongin BC complex interacts with EPOP; leading to recruit the elongin BC complex to Polycomb group (PcG) target genes, thereby restricting excessive activity of the PRC2/EED-EZH2 complex. Component of multiple cullin-RING E3 ubiquitin-protein ligase complexes composed of Elongin BC (ELOB and ELOC), a cullin (either CUL2 or CUL5), a catalytic subunit (either RBX1 or RNF7/RBX2), as well as a substrate adapter protein that can be either ASB2, ASB9, ASB11, KLHDC2, KLHDC3, KLHDC10, APPBP2, FEM1A, FEM1B, FEM1C, LRR1, PCMTD1, SOCS1, SOCS2, SOCS5, SPSB1, SPSB3, ELOA, VHL, WSB1 or RAB40C. As part of the Elongin BC E3 ubiquitin ligase complex; interacts with NRBP1. May also interact with DCUN1D1, DCUN1D2, DCUN1D3 and DCUN1D5. May form oligomers as a KLHDC2/KLHDC3-ELOB-ELOC complex; this interaction is autoinhibitory for the E3 ligase complex as the substrate-binding site of KLHDC2/KLHDC3 is blocked in the oligomer.</text>
</comment>
<comment type="function">
    <text evidence="9">SIII, also known as elongin, is a general transcription elongation factor that increases the RNA polymerase II transcription elongation past template-encoded arresting sites. Subunit A is transcriptionally active and its transcription activity is strongly enhanced by binding to the dimeric complex of the SIII regulatory subunits B and C (elongin BC complex). In embryonic stem cells, the elongin BC complex is recruited by EPOP to Polycomb group (PcG) target genes in order generate genomic region that display both active and repressive chromatin properties, an important feature of pluripotent stem cells.</text>
</comment>
<comment type="subcellular location">
    <subcellularLocation>
        <location evidence="1">Nucleus</location>
    </subcellularLocation>
</comment>
<evidence type="ECO:0000256" key="15">
    <source>
        <dbReference type="ARBA" id="ARBA00083653"/>
    </source>
</evidence>
<dbReference type="InterPro" id="IPR029071">
    <property type="entry name" value="Ubiquitin-like_domsf"/>
</dbReference>
<name>A0A813M2H0_9BILA</name>
<evidence type="ECO:0000256" key="9">
    <source>
        <dbReference type="ARBA" id="ARBA00054216"/>
    </source>
</evidence>
<evidence type="ECO:0000256" key="7">
    <source>
        <dbReference type="ARBA" id="ARBA00023163"/>
    </source>
</evidence>
<evidence type="ECO:0000313" key="20">
    <source>
        <dbReference type="Proteomes" id="UP000663879"/>
    </source>
</evidence>
<dbReference type="PANTHER" id="PTHR13248:SF4">
    <property type="entry name" value="ELONGIN B"/>
    <property type="match status" value="1"/>
</dbReference>
<dbReference type="InterPro" id="IPR000626">
    <property type="entry name" value="Ubiquitin-like_dom"/>
</dbReference>
<evidence type="ECO:0000256" key="16">
    <source>
        <dbReference type="ARBA" id="ARBA00093515"/>
    </source>
</evidence>
<dbReference type="CDD" id="cd01788">
    <property type="entry name" value="Ubl_ElonginB"/>
    <property type="match status" value="1"/>
</dbReference>
<comment type="caution">
    <text evidence="19">The sequence shown here is derived from an EMBL/GenBank/DDBJ whole genome shotgun (WGS) entry which is preliminary data.</text>
</comment>
<dbReference type="SUPFAM" id="SSF54236">
    <property type="entry name" value="Ubiquitin-like"/>
    <property type="match status" value="1"/>
</dbReference>
<evidence type="ECO:0000256" key="2">
    <source>
        <dbReference type="ARBA" id="ARBA00004906"/>
    </source>
</evidence>
<dbReference type="Gene3D" id="3.10.20.90">
    <property type="entry name" value="Phosphatidylinositol 3-kinase Catalytic Subunit, Chain A, domain 1"/>
    <property type="match status" value="1"/>
</dbReference>
<evidence type="ECO:0000313" key="19">
    <source>
        <dbReference type="EMBL" id="CAF0704562.1"/>
    </source>
</evidence>
<dbReference type="FunFam" id="3.10.20.90:FF:000108">
    <property type="entry name" value="Elongin-B"/>
    <property type="match status" value="1"/>
</dbReference>
<evidence type="ECO:0000256" key="17">
    <source>
        <dbReference type="SAM" id="MobiDB-lite"/>
    </source>
</evidence>
<evidence type="ECO:0000256" key="11">
    <source>
        <dbReference type="ARBA" id="ARBA00074516"/>
    </source>
</evidence>
<comment type="pathway">
    <text evidence="2">Protein modification; protein ubiquitination.</text>
</comment>
<evidence type="ECO:0000256" key="4">
    <source>
        <dbReference type="ARBA" id="ARBA00022786"/>
    </source>
</evidence>
<keyword evidence="7" id="KW-0804">Transcription</keyword>
<dbReference type="OrthoDB" id="7537057at2759"/>
<feature type="compositionally biased region" description="Polar residues" evidence="17">
    <location>
        <begin position="113"/>
        <end position="125"/>
    </location>
</feature>
<feature type="region of interest" description="Disordered" evidence="17">
    <location>
        <begin position="98"/>
        <end position="125"/>
    </location>
</feature>
<dbReference type="GO" id="GO:0030891">
    <property type="term" value="C:VCB complex"/>
    <property type="evidence" value="ECO:0007669"/>
    <property type="project" value="InterPro"/>
</dbReference>
<proteinExistence type="inferred from homology"/>